<sequence>MAKAFWMVAAPNERVAASTRVQEEVETRHQLGSVSKISMPTFRVGTLDSLMSISDRLAKDSKTVEVITERLLRQYRELAGGRDDVVPLVDGKECVKYIRAFEWDEARFASTEQLQSLVAMIMEQVARLEDDLKMRATDYTATKQAKSTLERKSQGTLMTKSLGAIVTQSHVVETEHMSSEFVVVNNNNKDEFVSSYESLGKLVVPRSLLLVLHDNEFSLYRVIVFKKGLEEFRANCRERRYNVREFKYDPEAFELEQDQLEQLVADADTQADAFTAWSETAYGDAFVSLVHLKILRVFVESVLRYGLPVNFELCLIAPNPKQEARIRMCLADMYAHLLGHWSSGGDTGDEQMIPGVTSDKEFYPYVFDSIPLPS</sequence>
<gene>
    <name evidence="6" type="ORF">FVE85_6859</name>
</gene>
<evidence type="ECO:0000313" key="6">
    <source>
        <dbReference type="EMBL" id="KAA8499274.1"/>
    </source>
</evidence>
<dbReference type="EMBL" id="VRMN01000001">
    <property type="protein sequence ID" value="KAA8499274.1"/>
    <property type="molecule type" value="Genomic_DNA"/>
</dbReference>
<dbReference type="PANTHER" id="PTHR10137:SF0">
    <property type="entry name" value="V-TYPE PROTON ATPASE SUBUNIT C"/>
    <property type="match status" value="1"/>
</dbReference>
<evidence type="ECO:0000256" key="4">
    <source>
        <dbReference type="ARBA" id="ARBA00023065"/>
    </source>
</evidence>
<comment type="similarity">
    <text evidence="1 5">Belongs to the V-ATPase C subunit family.</text>
</comment>
<comment type="function">
    <text evidence="5">Subunit of the V1 complex of vacuolar(H+)-ATPase (V-ATPase), a multisubunit enzyme composed of a peripheral complex (V1) that hydrolyzes ATP and a membrane integral complex (V0) that translocates protons. V-ATPase is responsible for acidifying and maintaining the pH of intracellular compartments and in some cell types, is targeted to the plasma membrane, where it is responsible for acidifying the extracellular environment. Subunit C is necessary for the assembly of the catalytic sector of the enzyme and is likely to have a specific function in its catalytic activity.</text>
</comment>
<dbReference type="Proteomes" id="UP000324585">
    <property type="component" value="Unassembled WGS sequence"/>
</dbReference>
<proteinExistence type="inferred from homology"/>
<dbReference type="SUPFAM" id="SSF118203">
    <property type="entry name" value="Vacuolar ATP synthase subunit C"/>
    <property type="match status" value="1"/>
</dbReference>
<reference evidence="7" key="1">
    <citation type="journal article" date="2019" name="Nat. Commun.">
        <title>Expansion of phycobilisome linker gene families in mesophilic red algae.</title>
        <authorList>
            <person name="Lee J."/>
            <person name="Kim D."/>
            <person name="Bhattacharya D."/>
            <person name="Yoon H.S."/>
        </authorList>
    </citation>
    <scope>NUCLEOTIDE SEQUENCE [LARGE SCALE GENOMIC DNA]</scope>
    <source>
        <strain evidence="7">CCMP 1328</strain>
    </source>
</reference>
<dbReference type="OMA" id="VMIWIHV"/>
<dbReference type="GO" id="GO:0000221">
    <property type="term" value="C:vacuolar proton-transporting V-type ATPase, V1 domain"/>
    <property type="evidence" value="ECO:0007669"/>
    <property type="project" value="TreeGrafter"/>
</dbReference>
<dbReference type="Gene3D" id="3.30.70.100">
    <property type="match status" value="1"/>
</dbReference>
<comment type="caution">
    <text evidence="6">The sequence shown here is derived from an EMBL/GenBank/DDBJ whole genome shotgun (WGS) entry which is preliminary data.</text>
</comment>
<keyword evidence="3 5" id="KW-0375">Hydrogen ion transport</keyword>
<organism evidence="6 7">
    <name type="scientific">Porphyridium purpureum</name>
    <name type="common">Red alga</name>
    <name type="synonym">Porphyridium cruentum</name>
    <dbReference type="NCBI Taxonomy" id="35688"/>
    <lineage>
        <taxon>Eukaryota</taxon>
        <taxon>Rhodophyta</taxon>
        <taxon>Bangiophyceae</taxon>
        <taxon>Porphyridiales</taxon>
        <taxon>Porphyridiaceae</taxon>
        <taxon>Porphyridium</taxon>
    </lineage>
</organism>
<keyword evidence="2 5" id="KW-0813">Transport</keyword>
<dbReference type="Pfam" id="PF03223">
    <property type="entry name" value="V-ATPase_C"/>
    <property type="match status" value="1"/>
</dbReference>
<comment type="subunit">
    <text evidence="5">V-ATPase is a heteromultimeric enzyme composed of a peripheral catalytic V1 complex (components A to H) attached to an integral membrane V0 proton pore complex.</text>
</comment>
<keyword evidence="4 5" id="KW-0406">Ion transport</keyword>
<evidence type="ECO:0000256" key="5">
    <source>
        <dbReference type="RuleBase" id="RU364010"/>
    </source>
</evidence>
<dbReference type="Gene3D" id="3.30.70.1180">
    <property type="entry name" value="Vacuolar atp synthase subunit c, domain 1"/>
    <property type="match status" value="1"/>
</dbReference>
<keyword evidence="7" id="KW-1185">Reference proteome</keyword>
<protein>
    <recommendedName>
        <fullName evidence="5">V-type proton ATPase subunit C</fullName>
    </recommendedName>
</protein>
<evidence type="ECO:0000313" key="7">
    <source>
        <dbReference type="Proteomes" id="UP000324585"/>
    </source>
</evidence>
<dbReference type="InterPro" id="IPR036132">
    <property type="entry name" value="Vac_ATP_synth_c_sf"/>
</dbReference>
<dbReference type="CDD" id="cd14785">
    <property type="entry name" value="V-ATPase_C"/>
    <property type="match status" value="1"/>
</dbReference>
<dbReference type="PANTHER" id="PTHR10137">
    <property type="entry name" value="V-TYPE PROTON ATPASE SUBUNIT C"/>
    <property type="match status" value="1"/>
</dbReference>
<evidence type="ECO:0000256" key="2">
    <source>
        <dbReference type="ARBA" id="ARBA00022448"/>
    </source>
</evidence>
<evidence type="ECO:0000256" key="1">
    <source>
        <dbReference type="ARBA" id="ARBA00006138"/>
    </source>
</evidence>
<name>A0A5J4Z8G9_PORPP</name>
<dbReference type="OrthoDB" id="6605928at2759"/>
<evidence type="ECO:0000256" key="3">
    <source>
        <dbReference type="ARBA" id="ARBA00022781"/>
    </source>
</evidence>
<accession>A0A5J4Z8G9</accession>
<dbReference type="GO" id="GO:0046961">
    <property type="term" value="F:proton-transporting ATPase activity, rotational mechanism"/>
    <property type="evidence" value="ECO:0007669"/>
    <property type="project" value="InterPro"/>
</dbReference>
<dbReference type="AlphaFoldDB" id="A0A5J4Z8G9"/>
<dbReference type="InterPro" id="IPR004907">
    <property type="entry name" value="ATPase_V1-cplx_csu"/>
</dbReference>
<dbReference type="Gene3D" id="1.20.1460.10">
    <property type="entry name" value="subunit c (vma5p) of the yeast v-atpase, domain 2"/>
    <property type="match status" value="1"/>
</dbReference>